<keyword evidence="4 5" id="KW-0472">Membrane</keyword>
<comment type="function">
    <text evidence="5">Part of the twin-arginine translocation (Tat) system that transports large folded proteins containing a characteristic twin-arginine motif in their signal peptide across membranes. Together with TatB, TatC is part of a receptor directly interacting with Tat signal peptides.</text>
</comment>
<feature type="coiled-coil region" evidence="6">
    <location>
        <begin position="321"/>
        <end position="348"/>
    </location>
</feature>
<evidence type="ECO:0000313" key="8">
    <source>
        <dbReference type="Proteomes" id="UP000672027"/>
    </source>
</evidence>
<reference evidence="7 8" key="1">
    <citation type="submission" date="2021-04" db="EMBL/GenBank/DDBJ databases">
        <title>Genomics, taxonomy and metabolism of representatives of sulfur bacteria of the genus Thiothrix: Thiothrix fructosivorans QT, Thiothrix unzii A1T and three new species, Thiothrix subterranea sp. nov., Thiothrix litoralis sp. nov. and 'Candidatus Thiothrix anitrata' sp. nov.</title>
        <authorList>
            <person name="Ravin N.V."/>
            <person name="Smolyakov D."/>
            <person name="Rudenko T.S."/>
            <person name="Mardanov A.V."/>
            <person name="Beletsky A.V."/>
            <person name="Markov N.D."/>
            <person name="Fomenkov A.I."/>
            <person name="Roberts R.J."/>
            <person name="Karnachuk O.V."/>
            <person name="Novikov A."/>
            <person name="Grabovich M.Y."/>
        </authorList>
    </citation>
    <scope>NUCLEOTIDE SEQUENCE [LARGE SCALE GENOMIC DNA]</scope>
    <source>
        <strain evidence="7 8">A52</strain>
    </source>
</reference>
<dbReference type="RefSeq" id="WP_210228605.1">
    <property type="nucleotide sequence ID" value="NZ_CP072800.1"/>
</dbReference>
<name>A0ABX7X896_9GAMM</name>
<protein>
    <recommendedName>
        <fullName evidence="5">Sec-independent protein translocase protein TatC</fullName>
    </recommendedName>
</protein>
<organism evidence="7 8">
    <name type="scientific">Candidatus Thiothrix anitrata</name>
    <dbReference type="NCBI Taxonomy" id="2823902"/>
    <lineage>
        <taxon>Bacteria</taxon>
        <taxon>Pseudomonadati</taxon>
        <taxon>Pseudomonadota</taxon>
        <taxon>Gammaproteobacteria</taxon>
        <taxon>Thiotrichales</taxon>
        <taxon>Thiotrichaceae</taxon>
        <taxon>Thiothrix</taxon>
    </lineage>
</organism>
<keyword evidence="6" id="KW-0175">Coiled coil</keyword>
<gene>
    <name evidence="5 7" type="primary">tatC</name>
    <name evidence="7" type="ORF">J8380_04180</name>
</gene>
<keyword evidence="5" id="KW-0653">Protein transport</keyword>
<dbReference type="InterPro" id="IPR002033">
    <property type="entry name" value="TatC"/>
</dbReference>
<keyword evidence="8" id="KW-1185">Reference proteome</keyword>
<keyword evidence="5" id="KW-0811">Translocation</keyword>
<evidence type="ECO:0000256" key="1">
    <source>
        <dbReference type="ARBA" id="ARBA00004141"/>
    </source>
</evidence>
<accession>A0ABX7X896</accession>
<feature type="transmembrane region" description="Helical" evidence="5">
    <location>
        <begin position="66"/>
        <end position="96"/>
    </location>
</feature>
<dbReference type="HAMAP" id="MF_00902">
    <property type="entry name" value="TatC"/>
    <property type="match status" value="1"/>
</dbReference>
<comment type="subunit">
    <text evidence="5">The Tat system comprises two distinct complexes: a TatABC complex, containing multiple copies of TatA, TatB and TatC subunits, and a separate TatA complex, containing only TatA subunits. Substrates initially bind to the TatABC complex, which probably triggers association of the separate TatA complex to form the active translocon.</text>
</comment>
<dbReference type="EMBL" id="CP072800">
    <property type="protein sequence ID" value="QTR50775.1"/>
    <property type="molecule type" value="Genomic_DNA"/>
</dbReference>
<dbReference type="PANTHER" id="PTHR30371:SF0">
    <property type="entry name" value="SEC-INDEPENDENT PROTEIN TRANSLOCASE PROTEIN TATC, CHLOROPLASTIC-RELATED"/>
    <property type="match status" value="1"/>
</dbReference>
<evidence type="ECO:0000256" key="6">
    <source>
        <dbReference type="SAM" id="Coils"/>
    </source>
</evidence>
<keyword evidence="2 5" id="KW-0812">Transmembrane</keyword>
<feature type="transmembrane region" description="Helical" evidence="5">
    <location>
        <begin position="117"/>
        <end position="144"/>
    </location>
</feature>
<keyword evidence="5" id="KW-0813">Transport</keyword>
<comment type="subcellular location">
    <subcellularLocation>
        <location evidence="5">Cell membrane</location>
        <topology evidence="5">Multi-pass membrane protein</topology>
    </subcellularLocation>
    <subcellularLocation>
        <location evidence="1">Membrane</location>
        <topology evidence="1">Multi-pass membrane protein</topology>
    </subcellularLocation>
</comment>
<feature type="transmembrane region" description="Helical" evidence="5">
    <location>
        <begin position="199"/>
        <end position="217"/>
    </location>
</feature>
<evidence type="ECO:0000256" key="3">
    <source>
        <dbReference type="ARBA" id="ARBA00022989"/>
    </source>
</evidence>
<comment type="similarity">
    <text evidence="5">Belongs to the TatC family.</text>
</comment>
<evidence type="ECO:0000313" key="7">
    <source>
        <dbReference type="EMBL" id="QTR50775.1"/>
    </source>
</evidence>
<feature type="transmembrane region" description="Helical" evidence="5">
    <location>
        <begin position="223"/>
        <end position="243"/>
    </location>
</feature>
<proteinExistence type="inferred from homology"/>
<feature type="transmembrane region" description="Helical" evidence="5">
    <location>
        <begin position="27"/>
        <end position="46"/>
    </location>
</feature>
<feature type="transmembrane region" description="Helical" evidence="5">
    <location>
        <begin position="164"/>
        <end position="187"/>
    </location>
</feature>
<evidence type="ECO:0000256" key="4">
    <source>
        <dbReference type="ARBA" id="ARBA00023136"/>
    </source>
</evidence>
<keyword evidence="5" id="KW-1003">Cell membrane</keyword>
<dbReference type="Proteomes" id="UP000672027">
    <property type="component" value="Chromosome"/>
</dbReference>
<evidence type="ECO:0000256" key="5">
    <source>
        <dbReference type="HAMAP-Rule" id="MF_00902"/>
    </source>
</evidence>
<sequence length="351" mass="39387">MTKKANMPAEGEELGFLQHLIELRDRLLRMVMAIGIVFLILMPFAQDLYNLLSDPLVRHLPEGQKLIAVSVASPFFIPYKLALMVAFVLALPYVLYQLWGFVAPGLYQHEKKIVTPLLLSSVILFYLGMAFAYFFVLPMIFGILPGFAPENVNVSPDIAEYLDFVMMMFMAFGIGFEMPVATILLISTGIASRETLKKSRPYVIVVAFIFGMLLTPPDVLSQVMLAVPMWLLFEIGLLASHLFDKNIEQASAEREAREKLEYQGEIKPPANPETSSAGAATGVAAAATVVTATAWEDDTHIFEETVETQSTDDEEFRPLTDEEMEAELAKLDEEFKRMEQRFHKEDQSKEG</sequence>
<dbReference type="NCBIfam" id="TIGR00945">
    <property type="entry name" value="tatC"/>
    <property type="match status" value="1"/>
</dbReference>
<dbReference type="PANTHER" id="PTHR30371">
    <property type="entry name" value="SEC-INDEPENDENT PROTEIN TRANSLOCASE PROTEIN TATC"/>
    <property type="match status" value="1"/>
</dbReference>
<keyword evidence="3 5" id="KW-1133">Transmembrane helix</keyword>
<dbReference type="PRINTS" id="PR01840">
    <property type="entry name" value="TATCFAMILY"/>
</dbReference>
<dbReference type="Pfam" id="PF00902">
    <property type="entry name" value="TatC"/>
    <property type="match status" value="1"/>
</dbReference>
<evidence type="ECO:0000256" key="2">
    <source>
        <dbReference type="ARBA" id="ARBA00022692"/>
    </source>
</evidence>